<feature type="active site" evidence="10">
    <location>
        <position position="116"/>
    </location>
</feature>
<keyword evidence="3 11" id="KW-0136">Cellulose degradation</keyword>
<dbReference type="PROSITE" id="PS00655">
    <property type="entry name" value="GLYCOSYL_HYDROL_F6_1"/>
    <property type="match status" value="1"/>
</dbReference>
<evidence type="ECO:0000313" key="14">
    <source>
        <dbReference type="Proteomes" id="UP000242875"/>
    </source>
</evidence>
<dbReference type="GO" id="GO:0030245">
    <property type="term" value="P:cellulose catabolic process"/>
    <property type="evidence" value="ECO:0007669"/>
    <property type="project" value="UniProtKB-KW"/>
</dbReference>
<feature type="active site" description="Proton acceptor" evidence="8">
    <location>
        <position position="339"/>
    </location>
</feature>
<feature type="binding site" evidence="9">
    <location>
        <position position="337"/>
    </location>
    <ligand>
        <name>substrate</name>
    </ligand>
</feature>
<keyword evidence="1 11" id="KW-0732">Signal</keyword>
<feature type="compositionally biased region" description="Polar residues" evidence="12">
    <location>
        <begin position="340"/>
        <end position="361"/>
    </location>
</feature>
<evidence type="ECO:0000256" key="1">
    <source>
        <dbReference type="ARBA" id="ARBA00022729"/>
    </source>
</evidence>
<gene>
    <name evidence="13" type="ORF">BZG36_04040</name>
</gene>
<keyword evidence="6 11" id="KW-0326">Glycosidase</keyword>
<comment type="caution">
    <text evidence="13">The sequence shown here is derived from an EMBL/GenBank/DDBJ whole genome shotgun (WGS) entry which is preliminary data.</text>
</comment>
<dbReference type="PANTHER" id="PTHR34876">
    <property type="match status" value="1"/>
</dbReference>
<name>A0A261Y073_9FUNG</name>
<keyword evidence="7 11" id="KW-0624">Polysaccharide degradation</keyword>
<dbReference type="SUPFAM" id="SSF51989">
    <property type="entry name" value="Glycosyl hydrolases family 6, cellulases"/>
    <property type="match status" value="1"/>
</dbReference>
<dbReference type="InterPro" id="IPR001524">
    <property type="entry name" value="Glyco_hydro_6_CS"/>
</dbReference>
<evidence type="ECO:0000256" key="12">
    <source>
        <dbReference type="SAM" id="MobiDB-lite"/>
    </source>
</evidence>
<dbReference type="OrthoDB" id="64893at2759"/>
<dbReference type="AlphaFoldDB" id="A0A261Y073"/>
<feature type="binding site" evidence="9">
    <location>
        <position position="210"/>
    </location>
    <ligand>
        <name>substrate</name>
    </ligand>
</feature>
<dbReference type="PRINTS" id="PR00733">
    <property type="entry name" value="GLHYDRLASE6"/>
</dbReference>
<keyword evidence="4" id="KW-1015">Disulfide bond</keyword>
<evidence type="ECO:0000256" key="5">
    <source>
        <dbReference type="ARBA" id="ARBA00023277"/>
    </source>
</evidence>
<evidence type="ECO:0000256" key="2">
    <source>
        <dbReference type="ARBA" id="ARBA00022801"/>
    </source>
</evidence>
<keyword evidence="14" id="KW-1185">Reference proteome</keyword>
<dbReference type="EMBL" id="MVBO01000059">
    <property type="protein sequence ID" value="OZJ03993.1"/>
    <property type="molecule type" value="Genomic_DNA"/>
</dbReference>
<protein>
    <recommendedName>
        <fullName evidence="11">Glucanase</fullName>
        <ecNumber evidence="11">3.2.1.-</ecNumber>
    </recommendedName>
</protein>
<keyword evidence="2 11" id="KW-0378">Hydrolase</keyword>
<feature type="binding site" evidence="9">
    <location>
        <position position="245"/>
    </location>
    <ligand>
        <name>substrate</name>
    </ligand>
</feature>
<proteinExistence type="inferred from homology"/>
<evidence type="ECO:0000256" key="9">
    <source>
        <dbReference type="PIRSR" id="PIRSR001100-2"/>
    </source>
</evidence>
<feature type="signal peptide" evidence="11">
    <location>
        <begin position="1"/>
        <end position="18"/>
    </location>
</feature>
<feature type="region of interest" description="Disordered" evidence="12">
    <location>
        <begin position="340"/>
        <end position="362"/>
    </location>
</feature>
<dbReference type="PIRSF" id="PIRSF001100">
    <property type="entry name" value="Beta_cellobiohydrolase"/>
    <property type="match status" value="1"/>
</dbReference>
<dbReference type="GO" id="GO:0004553">
    <property type="term" value="F:hydrolase activity, hydrolyzing O-glycosyl compounds"/>
    <property type="evidence" value="ECO:0007669"/>
    <property type="project" value="InterPro"/>
</dbReference>
<dbReference type="Pfam" id="PF01341">
    <property type="entry name" value="Glyco_hydro_6"/>
    <property type="match status" value="1"/>
</dbReference>
<evidence type="ECO:0000256" key="6">
    <source>
        <dbReference type="ARBA" id="ARBA00023295"/>
    </source>
</evidence>
<evidence type="ECO:0000256" key="3">
    <source>
        <dbReference type="ARBA" id="ARBA00023001"/>
    </source>
</evidence>
<reference evidence="13 14" key="1">
    <citation type="journal article" date="2017" name="Mycologia">
        <title>Bifiguratus adelaidae, gen. et sp. nov., a new member of Mucoromycotina in endophytic and soil-dwelling habitats.</title>
        <authorList>
            <person name="Torres-Cruz T.J."/>
            <person name="Billingsley Tobias T.L."/>
            <person name="Almatruk M."/>
            <person name="Hesse C."/>
            <person name="Kuske C.R."/>
            <person name="Desiro A."/>
            <person name="Benucci G.M."/>
            <person name="Bonito G."/>
            <person name="Stajich J.E."/>
            <person name="Dunlap C."/>
            <person name="Arnold A.E."/>
            <person name="Porras-Alfaro A."/>
        </authorList>
    </citation>
    <scope>NUCLEOTIDE SEQUENCE [LARGE SCALE GENOMIC DNA]</scope>
    <source>
        <strain evidence="13 14">AZ0501</strain>
    </source>
</reference>
<feature type="binding site" evidence="9">
    <location>
        <position position="75"/>
    </location>
    <ligand>
        <name>substrate</name>
    </ligand>
</feature>
<dbReference type="Gene3D" id="3.20.20.40">
    <property type="entry name" value="1, 4-beta cellobiohydrolase"/>
    <property type="match status" value="1"/>
</dbReference>
<evidence type="ECO:0000256" key="8">
    <source>
        <dbReference type="PIRSR" id="PIRSR001100-1"/>
    </source>
</evidence>
<evidence type="ECO:0000313" key="13">
    <source>
        <dbReference type="EMBL" id="OZJ03993.1"/>
    </source>
</evidence>
<feature type="binding site" evidence="9">
    <location>
        <position position="207"/>
    </location>
    <ligand>
        <name>substrate</name>
    </ligand>
</feature>
<dbReference type="Proteomes" id="UP000242875">
    <property type="component" value="Unassembled WGS sequence"/>
</dbReference>
<dbReference type="InterPro" id="IPR016288">
    <property type="entry name" value="Beta_cellobiohydrolase"/>
</dbReference>
<evidence type="ECO:0000256" key="10">
    <source>
        <dbReference type="PROSITE-ProRule" id="PRU10056"/>
    </source>
</evidence>
<dbReference type="PANTHER" id="PTHR34876:SF4">
    <property type="entry name" value="1,4-BETA-D-GLUCAN CELLOBIOHYDROLASE C-RELATED"/>
    <property type="match status" value="1"/>
</dbReference>
<feature type="active site" description="Proton donor" evidence="8">
    <location>
        <position position="162"/>
    </location>
</feature>
<keyword evidence="5 11" id="KW-0119">Carbohydrate metabolism</keyword>
<feature type="chain" id="PRO_5011817120" description="Glucanase" evidence="11">
    <location>
        <begin position="19"/>
        <end position="386"/>
    </location>
</feature>
<evidence type="ECO:0000256" key="4">
    <source>
        <dbReference type="ARBA" id="ARBA00023157"/>
    </source>
</evidence>
<accession>A0A261Y073</accession>
<feature type="binding site" evidence="9">
    <location>
        <position position="77"/>
    </location>
    <ligand>
        <name>substrate</name>
    </ligand>
</feature>
<evidence type="ECO:0000256" key="11">
    <source>
        <dbReference type="RuleBase" id="RU361186"/>
    </source>
</evidence>
<feature type="binding site" evidence="9">
    <location>
        <position position="305"/>
    </location>
    <ligand>
        <name>substrate</name>
    </ligand>
</feature>
<dbReference type="EC" id="3.2.1.-" evidence="11"/>
<sequence length="386" mass="41864">MKFLSLIAACGLVSSVLAAPTPDVIKGNPFSGVNFYVNPLYTQEVSQSLKVLTQEKEWSLDAQAAVVGLTSTAVWLDSHVKVPSISYHLENSLVQAKLTGKKTVVTFVIYDLPNRDCSAGASAGEYTVADNGLEYYKEYINSIKAEFNKYPEARVTCIIEPDSLGNLVTNLAVPKCAEAEADYKAGIIYAIQQLQQPNVALYLDAAHGGWLGWPNNRIGAVQLFGELLQAAAPATIRGFSTNVSNYNKFNTTAFDPITKYSDTPDELLYIQKLTPLLQNASLPYNFVTDTSRNGQQNIRNTWGDWCNIKGAGLGARPSANTGVSNVDAFLWVKTPGESDGTSNSSAPLYDPNCSQNDSLPNAPNAGSWFNQQFIMLVENANPPIKA</sequence>
<dbReference type="InterPro" id="IPR036434">
    <property type="entry name" value="Beta_cellobiohydrolase_sf"/>
</dbReference>
<comment type="similarity">
    <text evidence="11">Belongs to the glycosyl hydrolase family 6.</text>
</comment>
<organism evidence="13 14">
    <name type="scientific">Bifiguratus adelaidae</name>
    <dbReference type="NCBI Taxonomy" id="1938954"/>
    <lineage>
        <taxon>Eukaryota</taxon>
        <taxon>Fungi</taxon>
        <taxon>Fungi incertae sedis</taxon>
        <taxon>Mucoromycota</taxon>
        <taxon>Mucoromycotina</taxon>
        <taxon>Endogonomycetes</taxon>
        <taxon>Endogonales</taxon>
        <taxon>Endogonales incertae sedis</taxon>
        <taxon>Bifiguratus</taxon>
    </lineage>
</organism>
<feature type="binding site" evidence="9">
    <location>
        <position position="333"/>
    </location>
    <ligand>
        <name>substrate</name>
    </ligand>
</feature>
<evidence type="ECO:0000256" key="7">
    <source>
        <dbReference type="ARBA" id="ARBA00023326"/>
    </source>
</evidence>